<comment type="caution">
    <text evidence="4">The sequence shown here is derived from an EMBL/GenBank/DDBJ whole genome shotgun (WGS) entry which is preliminary data.</text>
</comment>
<keyword evidence="5" id="KW-1185">Reference proteome</keyword>
<feature type="region of interest" description="Disordered" evidence="1">
    <location>
        <begin position="393"/>
        <end position="422"/>
    </location>
</feature>
<evidence type="ECO:0000313" key="5">
    <source>
        <dbReference type="Proteomes" id="UP001295423"/>
    </source>
</evidence>
<feature type="transmembrane region" description="Helical" evidence="2">
    <location>
        <begin position="512"/>
        <end position="533"/>
    </location>
</feature>
<feature type="region of interest" description="Disordered" evidence="1">
    <location>
        <begin position="437"/>
        <end position="468"/>
    </location>
</feature>
<evidence type="ECO:0000313" key="4">
    <source>
        <dbReference type="EMBL" id="CAJ1947251.1"/>
    </source>
</evidence>
<evidence type="ECO:0000256" key="3">
    <source>
        <dbReference type="SAM" id="SignalP"/>
    </source>
</evidence>
<keyword evidence="3" id="KW-0732">Signal</keyword>
<feature type="transmembrane region" description="Helical" evidence="2">
    <location>
        <begin position="476"/>
        <end position="492"/>
    </location>
</feature>
<proteinExistence type="predicted"/>
<accession>A0AAD2JGD3</accession>
<feature type="transmembrane region" description="Helical" evidence="2">
    <location>
        <begin position="360"/>
        <end position="385"/>
    </location>
</feature>
<feature type="signal peptide" evidence="3">
    <location>
        <begin position="1"/>
        <end position="23"/>
    </location>
</feature>
<dbReference type="CDD" id="cd08760">
    <property type="entry name" value="Cyt_b561_FRRS1_like"/>
    <property type="match status" value="1"/>
</dbReference>
<keyword evidence="2" id="KW-0812">Transmembrane</keyword>
<sequence>MTIIYRRLMLLLLATATITRVQAQVALCRNTDWIDEDGCGCDEYDFNQEWCDLYGEFVFEGESANTACCACGGGRIVAVDTVQTDPPIILGQKNCILSPPIEIAPGLTVENWIDNDSLLFRMRIVYEGEAWIGISFENDGRPGKPPYAVIGKLDDEATGRTSVKKYLLNNANPDASGVVEMPRGSQTLEDAEFLQTTSGKTVMTFTKPTNDVFDSPPQVVTDRSTWIFAVGNANNAWTGAHTITGKFNIALTPCFTNPWEITNPSVNGGLVDTNARRSFLGDKPNRGIWIVHGIALVIAWGIIAPLGLATTFLKRKGPKWAKVNQFCNTSTLLTTCAGILLGVVATYLDDRATHLQTSHAYYGVGVFGGFLMYCLLALYFGALATQHEKEAAVRRGRKRASRDATVPRARNQRQGGGDGDGGDADVILGMGNDMEVLPGGSPHNPRNPYGFSNWNDNDLDDDDDDEPPKKASGLEWFSRFLFLVCIGVAYYTCQTGLDWQFLHFDLDWEQYYWGLGAVGAVILVLLLPLNACLQDNGSSGGGGGSRVGVIEQYQKQSSSSAYYGSPKSVALGAQDSMQGSVMEQQMPNDYNPYEAPFFPKAVEEDTFYPPFDHNRSDADDSILAEPRKTVNHYGNNTNPMIDVNNSTNANGQLQYLEDEDAQRSPMHKSWDLDCCQL</sequence>
<evidence type="ECO:0008006" key="6">
    <source>
        <dbReference type="Google" id="ProtNLM"/>
    </source>
</evidence>
<feature type="chain" id="PRO_5042231502" description="Cytochrome b561 domain-containing protein" evidence="3">
    <location>
        <begin position="24"/>
        <end position="677"/>
    </location>
</feature>
<dbReference type="Proteomes" id="UP001295423">
    <property type="component" value="Unassembled WGS sequence"/>
</dbReference>
<feature type="compositionally biased region" description="Acidic residues" evidence="1">
    <location>
        <begin position="457"/>
        <end position="466"/>
    </location>
</feature>
<dbReference type="EMBL" id="CAKOGP040001725">
    <property type="protein sequence ID" value="CAJ1947251.1"/>
    <property type="molecule type" value="Genomic_DNA"/>
</dbReference>
<feature type="transmembrane region" description="Helical" evidence="2">
    <location>
        <begin position="325"/>
        <end position="348"/>
    </location>
</feature>
<dbReference type="AlphaFoldDB" id="A0AAD2JGD3"/>
<evidence type="ECO:0000256" key="2">
    <source>
        <dbReference type="SAM" id="Phobius"/>
    </source>
</evidence>
<name>A0AAD2JGD3_9STRA</name>
<keyword evidence="2" id="KW-1133">Transmembrane helix</keyword>
<dbReference type="Gene3D" id="1.20.120.1770">
    <property type="match status" value="1"/>
</dbReference>
<protein>
    <recommendedName>
        <fullName evidence="6">Cytochrome b561 domain-containing protein</fullName>
    </recommendedName>
</protein>
<evidence type="ECO:0000256" key="1">
    <source>
        <dbReference type="SAM" id="MobiDB-lite"/>
    </source>
</evidence>
<feature type="transmembrane region" description="Helical" evidence="2">
    <location>
        <begin position="289"/>
        <end position="313"/>
    </location>
</feature>
<gene>
    <name evidence="4" type="ORF">CYCCA115_LOCUS11053</name>
</gene>
<organism evidence="4 5">
    <name type="scientific">Cylindrotheca closterium</name>
    <dbReference type="NCBI Taxonomy" id="2856"/>
    <lineage>
        <taxon>Eukaryota</taxon>
        <taxon>Sar</taxon>
        <taxon>Stramenopiles</taxon>
        <taxon>Ochrophyta</taxon>
        <taxon>Bacillariophyta</taxon>
        <taxon>Bacillariophyceae</taxon>
        <taxon>Bacillariophycidae</taxon>
        <taxon>Bacillariales</taxon>
        <taxon>Bacillariaceae</taxon>
        <taxon>Cylindrotheca</taxon>
    </lineage>
</organism>
<keyword evidence="2" id="KW-0472">Membrane</keyword>
<reference evidence="4" key="1">
    <citation type="submission" date="2023-08" db="EMBL/GenBank/DDBJ databases">
        <authorList>
            <person name="Audoor S."/>
            <person name="Bilcke G."/>
        </authorList>
    </citation>
    <scope>NUCLEOTIDE SEQUENCE</scope>
</reference>